<dbReference type="EMBL" id="AOIQ01000014">
    <property type="protein sequence ID" value="ELZ10808.1"/>
    <property type="molecule type" value="Genomic_DNA"/>
</dbReference>
<feature type="domain" description="ABC transporter" evidence="6">
    <location>
        <begin position="34"/>
        <end position="270"/>
    </location>
</feature>
<accession>M0BKH2</accession>
<evidence type="ECO:0000256" key="5">
    <source>
        <dbReference type="SAM" id="MobiDB-lite"/>
    </source>
</evidence>
<dbReference type="Proteomes" id="UP000011560">
    <property type="component" value="Unassembled WGS sequence"/>
</dbReference>
<feature type="region of interest" description="Disordered" evidence="5">
    <location>
        <begin position="1"/>
        <end position="33"/>
    </location>
</feature>
<keyword evidence="4 7" id="KW-0067">ATP-binding</keyword>
<evidence type="ECO:0000256" key="1">
    <source>
        <dbReference type="ARBA" id="ARBA00005417"/>
    </source>
</evidence>
<evidence type="ECO:0000256" key="2">
    <source>
        <dbReference type="ARBA" id="ARBA00022448"/>
    </source>
</evidence>
<protein>
    <submittedName>
        <fullName evidence="7">ABC transporter ATP-binding protein</fullName>
    </submittedName>
</protein>
<dbReference type="GO" id="GO:0005524">
    <property type="term" value="F:ATP binding"/>
    <property type="evidence" value="ECO:0007669"/>
    <property type="project" value="UniProtKB-KW"/>
</dbReference>
<sequence length="349" mass="38077">MNEIESATDDEHESAPSVAADVATNSPVSGDPALTVRNLEKTYDSGENAVHAVDDVSFSVEHGSVVGLLGPNGAGKTTIIKSVLGLVTPDAGDILVDGIGIDERRSARYDRVGATLEGARNIYWKLSVRENMEFFASLQGIHPKTARDRHDAYLELLDLADRASTPVNELSRGMKQKASIACVLAREPSILFLDEPTLGLDVRASEILSAELLRLSGDEGKTVVISSHDMDVIQEVCDRVIILHDGRVISDSSVDELIDLFQTKAYQVAVTIDDPDELHEHLAPRYDISDWTVTDRTVSFEVTVPDGERLYDLIGDLQTTGAVPVSIEDVEPDMKDAYLHLTETTEERP</sequence>
<comment type="caution">
    <text evidence="7">The sequence shown here is derived from an EMBL/GenBank/DDBJ whole genome shotgun (WGS) entry which is preliminary data.</text>
</comment>
<dbReference type="InterPro" id="IPR003593">
    <property type="entry name" value="AAA+_ATPase"/>
</dbReference>
<dbReference type="InterPro" id="IPR003439">
    <property type="entry name" value="ABC_transporter-like_ATP-bd"/>
</dbReference>
<organism evidence="7 8">
    <name type="scientific">Halovivax asiaticus JCM 14624</name>
    <dbReference type="NCBI Taxonomy" id="1227490"/>
    <lineage>
        <taxon>Archaea</taxon>
        <taxon>Methanobacteriati</taxon>
        <taxon>Methanobacteriota</taxon>
        <taxon>Stenosarchaea group</taxon>
        <taxon>Halobacteria</taxon>
        <taxon>Halobacteriales</taxon>
        <taxon>Natrialbaceae</taxon>
        <taxon>Halovivax</taxon>
    </lineage>
</organism>
<dbReference type="PANTHER" id="PTHR42711">
    <property type="entry name" value="ABC TRANSPORTER ATP-BINDING PROTEIN"/>
    <property type="match status" value="1"/>
</dbReference>
<dbReference type="Gene3D" id="3.40.50.300">
    <property type="entry name" value="P-loop containing nucleotide triphosphate hydrolases"/>
    <property type="match status" value="1"/>
</dbReference>
<dbReference type="AlphaFoldDB" id="M0BKH2"/>
<dbReference type="InterPro" id="IPR027417">
    <property type="entry name" value="P-loop_NTPase"/>
</dbReference>
<dbReference type="PANTHER" id="PTHR42711:SF5">
    <property type="entry name" value="ABC TRANSPORTER ATP-BINDING PROTEIN NATA"/>
    <property type="match status" value="1"/>
</dbReference>
<dbReference type="Pfam" id="PF00005">
    <property type="entry name" value="ABC_tran"/>
    <property type="match status" value="1"/>
</dbReference>
<keyword evidence="8" id="KW-1185">Reference proteome</keyword>
<gene>
    <name evidence="7" type="ORF">C479_08353</name>
</gene>
<keyword evidence="3" id="KW-0547">Nucleotide-binding</keyword>
<dbReference type="SMART" id="SM00382">
    <property type="entry name" value="AAA"/>
    <property type="match status" value="1"/>
</dbReference>
<keyword evidence="2" id="KW-0813">Transport</keyword>
<dbReference type="CDD" id="cd03230">
    <property type="entry name" value="ABC_DR_subfamily_A"/>
    <property type="match status" value="1"/>
</dbReference>
<evidence type="ECO:0000256" key="3">
    <source>
        <dbReference type="ARBA" id="ARBA00022741"/>
    </source>
</evidence>
<dbReference type="GO" id="GO:0016887">
    <property type="term" value="F:ATP hydrolysis activity"/>
    <property type="evidence" value="ECO:0007669"/>
    <property type="project" value="InterPro"/>
</dbReference>
<reference evidence="7 8" key="1">
    <citation type="journal article" date="2014" name="PLoS Genet.">
        <title>Phylogenetically driven sequencing of extremely halophilic archaea reveals strategies for static and dynamic osmo-response.</title>
        <authorList>
            <person name="Becker E.A."/>
            <person name="Seitzer P.M."/>
            <person name="Tritt A."/>
            <person name="Larsen D."/>
            <person name="Krusor M."/>
            <person name="Yao A.I."/>
            <person name="Wu D."/>
            <person name="Madern D."/>
            <person name="Eisen J.A."/>
            <person name="Darling A.E."/>
            <person name="Facciotti M.T."/>
        </authorList>
    </citation>
    <scope>NUCLEOTIDE SEQUENCE [LARGE SCALE GENOMIC DNA]</scope>
    <source>
        <strain evidence="7 8">JCM 14624</strain>
    </source>
</reference>
<evidence type="ECO:0000313" key="8">
    <source>
        <dbReference type="Proteomes" id="UP000011560"/>
    </source>
</evidence>
<dbReference type="InterPro" id="IPR050763">
    <property type="entry name" value="ABC_transporter_ATP-binding"/>
</dbReference>
<evidence type="ECO:0000313" key="7">
    <source>
        <dbReference type="EMBL" id="ELZ10808.1"/>
    </source>
</evidence>
<name>M0BKH2_9EURY</name>
<evidence type="ECO:0000259" key="6">
    <source>
        <dbReference type="PROSITE" id="PS50893"/>
    </source>
</evidence>
<feature type="compositionally biased region" description="Acidic residues" evidence="5">
    <location>
        <begin position="1"/>
        <end position="12"/>
    </location>
</feature>
<dbReference type="RefSeq" id="WP_007700790.1">
    <property type="nucleotide sequence ID" value="NZ_AOIQ01000014.1"/>
</dbReference>
<proteinExistence type="inferred from homology"/>
<dbReference type="SUPFAM" id="SSF52540">
    <property type="entry name" value="P-loop containing nucleoside triphosphate hydrolases"/>
    <property type="match status" value="1"/>
</dbReference>
<dbReference type="PROSITE" id="PS50893">
    <property type="entry name" value="ABC_TRANSPORTER_2"/>
    <property type="match status" value="1"/>
</dbReference>
<dbReference type="OrthoDB" id="87732at2157"/>
<comment type="similarity">
    <text evidence="1">Belongs to the ABC transporter superfamily.</text>
</comment>
<dbReference type="STRING" id="1227490.C479_08353"/>
<evidence type="ECO:0000256" key="4">
    <source>
        <dbReference type="ARBA" id="ARBA00022840"/>
    </source>
</evidence>